<dbReference type="STRING" id="43678.OJAG_24460"/>
<name>A0A163R534_9CELL</name>
<reference evidence="3 5" key="2">
    <citation type="submission" date="2016-06" db="EMBL/GenBank/DDBJ databases">
        <title>Genome sequence of Oerskovia enterophila DSM 43852.</title>
        <authorList>
            <person name="Poehlein A."/>
            <person name="Jag V."/>
            <person name="Bengelsdorf F.R."/>
            <person name="Daniel R."/>
            <person name="Duerre P."/>
        </authorList>
    </citation>
    <scope>NUCLEOTIDE SEQUENCE [LARGE SCALE GENOMIC DNA]</scope>
    <source>
        <strain evidence="3 5">DSM 43852</strain>
    </source>
</reference>
<gene>
    <name evidence="3" type="ORF">OERS_20500</name>
    <name evidence="2" type="ORF">OJAG_24460</name>
</gene>
<dbReference type="PATRIC" id="fig|43678.3.peg.2557"/>
<feature type="domain" description="Transcription regulator PadR N-terminal" evidence="1">
    <location>
        <begin position="8"/>
        <end position="78"/>
    </location>
</feature>
<comment type="caution">
    <text evidence="2">The sequence shown here is derived from an EMBL/GenBank/DDBJ whole genome shotgun (WGS) entry which is preliminary data.</text>
</comment>
<reference evidence="2 4" key="1">
    <citation type="submission" date="2016-01" db="EMBL/GenBank/DDBJ databases">
        <title>Genome sequence of Oerskovia enterophila VJag, an agar and cellulose degrading bacterium.</title>
        <authorList>
            <person name="Poehlein A."/>
            <person name="Jag V."/>
            <person name="Bengelsdorf F."/>
            <person name="Duerre P."/>
            <person name="Daniel R."/>
        </authorList>
    </citation>
    <scope>NUCLEOTIDE SEQUENCE [LARGE SCALE GENOMIC DNA]</scope>
    <source>
        <strain evidence="2 4">VJag</strain>
    </source>
</reference>
<dbReference type="AlphaFoldDB" id="A0A163R534"/>
<dbReference type="RefSeq" id="WP_068625663.1">
    <property type="nucleotide sequence ID" value="NZ_LRIE01000076.1"/>
</dbReference>
<evidence type="ECO:0000313" key="3">
    <source>
        <dbReference type="EMBL" id="OCI31230.1"/>
    </source>
</evidence>
<dbReference type="PANTHER" id="PTHR43252">
    <property type="entry name" value="TRANSCRIPTIONAL REGULATOR YQJI"/>
    <property type="match status" value="1"/>
</dbReference>
<evidence type="ECO:0000313" key="2">
    <source>
        <dbReference type="EMBL" id="KZM34866.1"/>
    </source>
</evidence>
<protein>
    <submittedName>
        <fullName evidence="2">Transcriptional regulator PadR-like family protein</fullName>
    </submittedName>
</protein>
<dbReference type="SUPFAM" id="SSF46785">
    <property type="entry name" value="Winged helix' DNA-binding domain"/>
    <property type="match status" value="1"/>
</dbReference>
<dbReference type="Proteomes" id="UP000076447">
    <property type="component" value="Unassembled WGS sequence"/>
</dbReference>
<proteinExistence type="predicted"/>
<dbReference type="OrthoDB" id="8443918at2"/>
<dbReference type="InterPro" id="IPR036390">
    <property type="entry name" value="WH_DNA-bd_sf"/>
</dbReference>
<dbReference type="EMBL" id="MAQA01000021">
    <property type="protein sequence ID" value="OCI31230.1"/>
    <property type="molecule type" value="Genomic_DNA"/>
</dbReference>
<organism evidence="2 4">
    <name type="scientific">Oerskovia enterophila</name>
    <dbReference type="NCBI Taxonomy" id="43678"/>
    <lineage>
        <taxon>Bacteria</taxon>
        <taxon>Bacillati</taxon>
        <taxon>Actinomycetota</taxon>
        <taxon>Actinomycetes</taxon>
        <taxon>Micrococcales</taxon>
        <taxon>Cellulomonadaceae</taxon>
        <taxon>Oerskovia</taxon>
    </lineage>
</organism>
<dbReference type="PANTHER" id="PTHR43252:SF2">
    <property type="entry name" value="TRANSCRIPTION REGULATOR, PADR-LIKE FAMILY"/>
    <property type="match status" value="1"/>
</dbReference>
<dbReference type="Pfam" id="PF03551">
    <property type="entry name" value="PadR"/>
    <property type="match status" value="1"/>
</dbReference>
<dbReference type="InterPro" id="IPR005149">
    <property type="entry name" value="Tscrpt_reg_PadR_N"/>
</dbReference>
<dbReference type="InterPro" id="IPR036388">
    <property type="entry name" value="WH-like_DNA-bd_sf"/>
</dbReference>
<dbReference type="Gene3D" id="1.10.10.10">
    <property type="entry name" value="Winged helix-like DNA-binding domain superfamily/Winged helix DNA-binding domain"/>
    <property type="match status" value="1"/>
</dbReference>
<dbReference type="Proteomes" id="UP000093412">
    <property type="component" value="Unassembled WGS sequence"/>
</dbReference>
<sequence>MTIKIYALSVLRSGPAHGYELKSRIRRPSIAPVNNNSLYPALKQLERDGAVTKSVEQQEGRPARNVYAITETGRGMLHDLVSTLPRELASDDEEFLLRVSFFDELPVSSRLGVLGVRRQIVEHALAQVQGLLAEVPRDPALPWRRRAQEQLVDRLTQELRWLDDLRNEAERS</sequence>
<evidence type="ECO:0000313" key="5">
    <source>
        <dbReference type="Proteomes" id="UP000093412"/>
    </source>
</evidence>
<keyword evidence="5" id="KW-1185">Reference proteome</keyword>
<dbReference type="EMBL" id="LRIE01000076">
    <property type="protein sequence ID" value="KZM34866.1"/>
    <property type="molecule type" value="Genomic_DNA"/>
</dbReference>
<evidence type="ECO:0000259" key="1">
    <source>
        <dbReference type="Pfam" id="PF03551"/>
    </source>
</evidence>
<evidence type="ECO:0000313" key="4">
    <source>
        <dbReference type="Proteomes" id="UP000076447"/>
    </source>
</evidence>
<accession>A0A163R534</accession>